<sequence>MDALDGYELEKWLWTEADFETMGWHDASVYAWRLQGSELLMDIDYIFQWNQPEVEGTSFTFWVAPATLVFHEVQNVEFDFDFIGTEPFKAAALEIDSLELETPNEWTIQFHNGYLGFTATGFSQYIRKAPSFEFGQQVSYPNRAGNSFERVTGEVQADAFNFAEFRKTNIWRLYQLMLDQARVRQQLEQLLDERAAGKLALKDFLMRKRDLQDRINYLGIELRGTRFART</sequence>
<protein>
    <submittedName>
        <fullName evidence="1">Uncharacterized protein</fullName>
    </submittedName>
</protein>
<comment type="caution">
    <text evidence="1">The sequence shown here is derived from an EMBL/GenBank/DDBJ whole genome shotgun (WGS) entry which is preliminary data.</text>
</comment>
<gene>
    <name evidence="1" type="ORF">FDY95_01255</name>
</gene>
<proteinExistence type="predicted"/>
<name>A0A5R8WWP5_9BACT</name>
<accession>A0A5R8WWP5</accession>
<evidence type="ECO:0000313" key="1">
    <source>
        <dbReference type="EMBL" id="TLM96652.1"/>
    </source>
</evidence>
<organism evidence="1 2">
    <name type="scientific">Hymenobacter jeollabukensis</name>
    <dbReference type="NCBI Taxonomy" id="2025313"/>
    <lineage>
        <taxon>Bacteria</taxon>
        <taxon>Pseudomonadati</taxon>
        <taxon>Bacteroidota</taxon>
        <taxon>Cytophagia</taxon>
        <taxon>Cytophagales</taxon>
        <taxon>Hymenobacteraceae</taxon>
        <taxon>Hymenobacter</taxon>
    </lineage>
</organism>
<dbReference type="OrthoDB" id="7060651at2"/>
<dbReference type="AlphaFoldDB" id="A0A5R8WWP5"/>
<keyword evidence="2" id="KW-1185">Reference proteome</keyword>
<reference evidence="1 2" key="1">
    <citation type="submission" date="2019-05" db="EMBL/GenBank/DDBJ databases">
        <title>Hymenobacter edaphi sp. nov., isolated from abandoned arsenic-contaminated farmland soil.</title>
        <authorList>
            <person name="Nie L."/>
        </authorList>
    </citation>
    <scope>NUCLEOTIDE SEQUENCE [LARGE SCALE GENOMIC DNA]</scope>
    <source>
        <strain evidence="1 2">1-3-3-8</strain>
    </source>
</reference>
<dbReference type="EMBL" id="VAJM01000001">
    <property type="protein sequence ID" value="TLM96652.1"/>
    <property type="molecule type" value="Genomic_DNA"/>
</dbReference>
<dbReference type="Proteomes" id="UP000305517">
    <property type="component" value="Unassembled WGS sequence"/>
</dbReference>
<dbReference type="RefSeq" id="WP_138074907.1">
    <property type="nucleotide sequence ID" value="NZ_VAJM01000001.1"/>
</dbReference>
<evidence type="ECO:0000313" key="2">
    <source>
        <dbReference type="Proteomes" id="UP000305517"/>
    </source>
</evidence>